<dbReference type="WBParaSite" id="PSU_v2.g7353.t1">
    <property type="protein sequence ID" value="PSU_v2.g7353.t1"/>
    <property type="gene ID" value="PSU_v2.g7353"/>
</dbReference>
<organism evidence="3 4">
    <name type="scientific">Panagrolaimus superbus</name>
    <dbReference type="NCBI Taxonomy" id="310955"/>
    <lineage>
        <taxon>Eukaryota</taxon>
        <taxon>Metazoa</taxon>
        <taxon>Ecdysozoa</taxon>
        <taxon>Nematoda</taxon>
        <taxon>Chromadorea</taxon>
        <taxon>Rhabditida</taxon>
        <taxon>Tylenchina</taxon>
        <taxon>Panagrolaimomorpha</taxon>
        <taxon>Panagrolaimoidea</taxon>
        <taxon>Panagrolaimidae</taxon>
        <taxon>Panagrolaimus</taxon>
    </lineage>
</organism>
<keyword evidence="1" id="KW-0862">Zinc</keyword>
<evidence type="ECO:0000313" key="4">
    <source>
        <dbReference type="WBParaSite" id="PSU_v2.g7353.t1"/>
    </source>
</evidence>
<dbReference type="SMART" id="SM00343">
    <property type="entry name" value="ZnF_C2HC"/>
    <property type="match status" value="1"/>
</dbReference>
<evidence type="ECO:0000256" key="1">
    <source>
        <dbReference type="PROSITE-ProRule" id="PRU00047"/>
    </source>
</evidence>
<name>A0A914Z3S5_9BILA</name>
<dbReference type="InterPro" id="IPR036875">
    <property type="entry name" value="Znf_CCHC_sf"/>
</dbReference>
<dbReference type="GO" id="GO:0003676">
    <property type="term" value="F:nucleic acid binding"/>
    <property type="evidence" value="ECO:0007669"/>
    <property type="project" value="InterPro"/>
</dbReference>
<proteinExistence type="predicted"/>
<accession>A0A914Z3S5</accession>
<evidence type="ECO:0000313" key="3">
    <source>
        <dbReference type="Proteomes" id="UP000887577"/>
    </source>
</evidence>
<dbReference type="SUPFAM" id="SSF57756">
    <property type="entry name" value="Retrovirus zinc finger-like domains"/>
    <property type="match status" value="1"/>
</dbReference>
<dbReference type="GO" id="GO:0019899">
    <property type="term" value="F:enzyme binding"/>
    <property type="evidence" value="ECO:0007669"/>
    <property type="project" value="UniProtKB-ARBA"/>
</dbReference>
<keyword evidence="3" id="KW-1185">Reference proteome</keyword>
<dbReference type="Gene3D" id="4.10.60.10">
    <property type="entry name" value="Zinc finger, CCHC-type"/>
    <property type="match status" value="1"/>
</dbReference>
<protein>
    <submittedName>
        <fullName evidence="4">CCHC-type domain-containing protein</fullName>
    </submittedName>
</protein>
<reference evidence="4" key="1">
    <citation type="submission" date="2022-11" db="UniProtKB">
        <authorList>
            <consortium name="WormBaseParasite"/>
        </authorList>
    </citation>
    <scope>IDENTIFICATION</scope>
</reference>
<dbReference type="Pfam" id="PF00098">
    <property type="entry name" value="zf-CCHC"/>
    <property type="match status" value="1"/>
</dbReference>
<dbReference type="GO" id="GO:0008270">
    <property type="term" value="F:zinc ion binding"/>
    <property type="evidence" value="ECO:0007669"/>
    <property type="project" value="UniProtKB-KW"/>
</dbReference>
<dbReference type="AlphaFoldDB" id="A0A914Z3S5"/>
<feature type="domain" description="CCHC-type" evidence="2">
    <location>
        <begin position="82"/>
        <end position="97"/>
    </location>
</feature>
<evidence type="ECO:0000259" key="2">
    <source>
        <dbReference type="PROSITE" id="PS50158"/>
    </source>
</evidence>
<keyword evidence="1" id="KW-0479">Metal-binding</keyword>
<keyword evidence="1" id="KW-0863">Zinc-finger</keyword>
<dbReference type="Proteomes" id="UP000887577">
    <property type="component" value="Unplaced"/>
</dbReference>
<sequence>MKAPALESIRSLVLNALITKPKEDLAALETLVDNALMTQRDQKLPEQISVAFVKKISAPKTPCPCCGGNHWKKDCKWINATCYNCNKVGHIAKVCKSEKKAGSATPSNTRGDGTSSNARNVGSVNVYSLDFSNLARRRRLFMPNSYV</sequence>
<dbReference type="InterPro" id="IPR001878">
    <property type="entry name" value="Znf_CCHC"/>
</dbReference>
<dbReference type="PROSITE" id="PS50158">
    <property type="entry name" value="ZF_CCHC"/>
    <property type="match status" value="1"/>
</dbReference>